<keyword evidence="3" id="KW-1185">Reference proteome</keyword>
<feature type="transmembrane region" description="Helical" evidence="1">
    <location>
        <begin position="20"/>
        <end position="40"/>
    </location>
</feature>
<keyword evidence="1" id="KW-0472">Membrane</keyword>
<reference evidence="2" key="1">
    <citation type="journal article" date="2016" name="Int. J. Mol. Sci.">
        <title>Comparative genomics of the extreme acidophile Acidithiobacillus thiooxidans reveals intraspecific divergence and niche adaptation.</title>
        <authorList>
            <person name="Zhang X."/>
            <person name="Feng X."/>
            <person name="Tao J."/>
            <person name="Ma L."/>
            <person name="Xiao Y."/>
            <person name="Liang Y."/>
            <person name="Liu X."/>
            <person name="Yin H."/>
        </authorList>
    </citation>
    <scope>NUCLEOTIDE SEQUENCE [LARGE SCALE GENOMIC DNA]</scope>
    <source>
        <strain evidence="2">DXS-W</strain>
    </source>
</reference>
<feature type="transmembrane region" description="Helical" evidence="1">
    <location>
        <begin position="88"/>
        <end position="106"/>
    </location>
</feature>
<accession>A0A1C2J242</accession>
<gene>
    <name evidence="2" type="ORF">A6M23_11930</name>
</gene>
<dbReference type="Proteomes" id="UP000095008">
    <property type="component" value="Unassembled WGS sequence"/>
</dbReference>
<keyword evidence="1" id="KW-0812">Transmembrane</keyword>
<evidence type="ECO:0000256" key="1">
    <source>
        <dbReference type="SAM" id="Phobius"/>
    </source>
</evidence>
<dbReference type="RefSeq" id="WP_065974571.1">
    <property type="nucleotide sequence ID" value="NZ_LWRY01000135.1"/>
</dbReference>
<organism evidence="2 3">
    <name type="scientific">Acidithiobacillus thiooxidans</name>
    <name type="common">Thiobacillus thiooxidans</name>
    <dbReference type="NCBI Taxonomy" id="930"/>
    <lineage>
        <taxon>Bacteria</taxon>
        <taxon>Pseudomonadati</taxon>
        <taxon>Pseudomonadota</taxon>
        <taxon>Acidithiobacillia</taxon>
        <taxon>Acidithiobacillales</taxon>
        <taxon>Acidithiobacillaceae</taxon>
        <taxon>Acidithiobacillus</taxon>
    </lineage>
</organism>
<comment type="caution">
    <text evidence="2">The sequence shown here is derived from an EMBL/GenBank/DDBJ whole genome shotgun (WGS) entry which is preliminary data.</text>
</comment>
<protein>
    <submittedName>
        <fullName evidence="2">Uncharacterized protein</fullName>
    </submittedName>
</protein>
<dbReference type="OrthoDB" id="5782056at2"/>
<proteinExistence type="predicted"/>
<dbReference type="AlphaFoldDB" id="A0A1C2J242"/>
<evidence type="ECO:0000313" key="2">
    <source>
        <dbReference type="EMBL" id="OCX71402.1"/>
    </source>
</evidence>
<keyword evidence="1" id="KW-1133">Transmembrane helix</keyword>
<dbReference type="EMBL" id="LWRY01000135">
    <property type="protein sequence ID" value="OCX71402.1"/>
    <property type="molecule type" value="Genomic_DNA"/>
</dbReference>
<evidence type="ECO:0000313" key="3">
    <source>
        <dbReference type="Proteomes" id="UP000095008"/>
    </source>
</evidence>
<name>A0A1C2J242_ACITH</name>
<sequence>MQKRGRTSLFEDLLIMATRLPWWIDLMIAVFAYIGFHLWHVHFLHEMNQMNESVPVPVATNPAAAIPSAVNTGMARGGIVVGNIMTEVFQYAVPALFVMGSISSAIREHKNETQKMG</sequence>